<evidence type="ECO:0000313" key="5">
    <source>
        <dbReference type="Proteomes" id="UP001352263"/>
    </source>
</evidence>
<proteinExistence type="predicted"/>
<feature type="chain" id="PRO_5045883805" evidence="2">
    <location>
        <begin position="29"/>
        <end position="218"/>
    </location>
</feature>
<keyword evidence="2" id="KW-0732">Signal</keyword>
<feature type="region of interest" description="Disordered" evidence="1">
    <location>
        <begin position="26"/>
        <end position="102"/>
    </location>
</feature>
<feature type="signal peptide" evidence="2">
    <location>
        <begin position="1"/>
        <end position="28"/>
    </location>
</feature>
<comment type="caution">
    <text evidence="4">The sequence shown here is derived from an EMBL/GenBank/DDBJ whole genome shotgun (WGS) entry which is preliminary data.</text>
</comment>
<feature type="compositionally biased region" description="Low complexity" evidence="1">
    <location>
        <begin position="37"/>
        <end position="49"/>
    </location>
</feature>
<dbReference type="Pfam" id="PF08964">
    <property type="entry name" value="Crystall_3"/>
    <property type="match status" value="1"/>
</dbReference>
<dbReference type="Gene3D" id="2.60.20.10">
    <property type="entry name" value="Crystallins"/>
    <property type="match status" value="1"/>
</dbReference>
<dbReference type="SUPFAM" id="SSF49695">
    <property type="entry name" value="gamma-Crystallin-like"/>
    <property type="match status" value="1"/>
</dbReference>
<accession>A0ABU6JIS5</accession>
<dbReference type="EMBL" id="JAWIIV010000045">
    <property type="protein sequence ID" value="MEC4723160.1"/>
    <property type="molecule type" value="Genomic_DNA"/>
</dbReference>
<reference evidence="4 5" key="1">
    <citation type="submission" date="2023-10" db="EMBL/GenBank/DDBJ databases">
        <title>Noviherbaspirillum sp. CPCC 100848 genome assembly.</title>
        <authorList>
            <person name="Li X.Y."/>
            <person name="Fang X.M."/>
        </authorList>
    </citation>
    <scope>NUCLEOTIDE SEQUENCE [LARGE SCALE GENOMIC DNA]</scope>
    <source>
        <strain evidence="4 5">CPCC 100848</strain>
    </source>
</reference>
<dbReference type="InterPro" id="IPR015059">
    <property type="entry name" value="Ca_cell_adhesion_N_dom"/>
</dbReference>
<dbReference type="RefSeq" id="WP_326509783.1">
    <property type="nucleotide sequence ID" value="NZ_JAWIIV010000045.1"/>
</dbReference>
<evidence type="ECO:0000259" key="3">
    <source>
        <dbReference type="Pfam" id="PF08964"/>
    </source>
</evidence>
<keyword evidence="5" id="KW-1185">Reference proteome</keyword>
<evidence type="ECO:0000256" key="1">
    <source>
        <dbReference type="SAM" id="MobiDB-lite"/>
    </source>
</evidence>
<feature type="compositionally biased region" description="Polar residues" evidence="1">
    <location>
        <begin position="50"/>
        <end position="73"/>
    </location>
</feature>
<dbReference type="Proteomes" id="UP001352263">
    <property type="component" value="Unassembled WGS sequence"/>
</dbReference>
<protein>
    <submittedName>
        <fullName evidence="4">Beta/gamma crystallin domain-containing protein</fullName>
    </submittedName>
</protein>
<gene>
    <name evidence="4" type="ORF">RY831_28790</name>
</gene>
<feature type="domain" description="Calcium-dependent cell adhesion molecule N-terminal" evidence="3">
    <location>
        <begin position="124"/>
        <end position="211"/>
    </location>
</feature>
<evidence type="ECO:0000313" key="4">
    <source>
        <dbReference type="EMBL" id="MEC4723160.1"/>
    </source>
</evidence>
<name>A0ABU6JIS5_9BURK</name>
<sequence>MKKGSRQWLAVAAISVSGLIWNTVPASAQDKGGATNAKEASTSKAESSAGSMPNSQPGTTNSSVRSDNTSGGESANGAKAGTSAGQGKSSAKDSTGAPPAGHPAVGYLMVPVTAPESKNWMKKGCWAKFHDNENFSGDMLTLMGPVDMPDMKGPFGIDWKGKISSVETGPKARVMVYDNENYNDLVATFKPGQKSKEVSKKLGFFDEFSSLKILCPGA</sequence>
<feature type="compositionally biased region" description="Polar residues" evidence="1">
    <location>
        <begin position="83"/>
        <end position="93"/>
    </location>
</feature>
<organism evidence="4 5">
    <name type="scientific">Noviherbaspirillum album</name>
    <dbReference type="NCBI Taxonomy" id="3080276"/>
    <lineage>
        <taxon>Bacteria</taxon>
        <taxon>Pseudomonadati</taxon>
        <taxon>Pseudomonadota</taxon>
        <taxon>Betaproteobacteria</taxon>
        <taxon>Burkholderiales</taxon>
        <taxon>Oxalobacteraceae</taxon>
        <taxon>Noviherbaspirillum</taxon>
    </lineage>
</organism>
<evidence type="ECO:0000256" key="2">
    <source>
        <dbReference type="SAM" id="SignalP"/>
    </source>
</evidence>
<dbReference type="InterPro" id="IPR011024">
    <property type="entry name" value="G_crystallin-like"/>
</dbReference>